<dbReference type="EMBL" id="GGEC01009127">
    <property type="protein sequence ID" value="MBW89610.1"/>
    <property type="molecule type" value="Transcribed_RNA"/>
</dbReference>
<name>A0A2P2J811_RHIMU</name>
<dbReference type="AlphaFoldDB" id="A0A2P2J811"/>
<accession>A0A2P2J811</accession>
<dbReference type="EMBL" id="GGEC01009126">
    <property type="protein sequence ID" value="MBW89609.1"/>
    <property type="molecule type" value="Transcribed_RNA"/>
</dbReference>
<dbReference type="SUPFAM" id="SSF48452">
    <property type="entry name" value="TPR-like"/>
    <property type="match status" value="1"/>
</dbReference>
<proteinExistence type="predicted"/>
<dbReference type="Gene3D" id="1.25.40.10">
    <property type="entry name" value="Tetratricopeptide repeat domain"/>
    <property type="match status" value="1"/>
</dbReference>
<protein>
    <submittedName>
        <fullName evidence="1">Uncharacterized protein</fullName>
    </submittedName>
</protein>
<dbReference type="InterPro" id="IPR011990">
    <property type="entry name" value="TPR-like_helical_dom_sf"/>
</dbReference>
<evidence type="ECO:0000313" key="1">
    <source>
        <dbReference type="EMBL" id="MBW89609.1"/>
    </source>
</evidence>
<reference evidence="1" key="1">
    <citation type="submission" date="2018-02" db="EMBL/GenBank/DDBJ databases">
        <title>Rhizophora mucronata_Transcriptome.</title>
        <authorList>
            <person name="Meera S.P."/>
            <person name="Sreeshan A."/>
            <person name="Augustine A."/>
        </authorList>
    </citation>
    <scope>NUCLEOTIDE SEQUENCE</scope>
    <source>
        <tissue evidence="1">Leaf</tissue>
    </source>
</reference>
<sequence length="144" mass="16033">MTVMGQTLLQKGMDVEATDYLERAISKLCLSGHPSEPEDFDLLILASQWAGVACIRQGKNAEGLVHLERVANFTEPEDSKSKAHYYDGLVLLASALYNNGRKADAAKYLRLAVAYNPAYNELLEQCENEDSFVNDLVNSRRGDY</sequence>
<organism evidence="1">
    <name type="scientific">Rhizophora mucronata</name>
    <name type="common">Asiatic mangrove</name>
    <dbReference type="NCBI Taxonomy" id="61149"/>
    <lineage>
        <taxon>Eukaryota</taxon>
        <taxon>Viridiplantae</taxon>
        <taxon>Streptophyta</taxon>
        <taxon>Embryophyta</taxon>
        <taxon>Tracheophyta</taxon>
        <taxon>Spermatophyta</taxon>
        <taxon>Magnoliopsida</taxon>
        <taxon>eudicotyledons</taxon>
        <taxon>Gunneridae</taxon>
        <taxon>Pentapetalae</taxon>
        <taxon>rosids</taxon>
        <taxon>fabids</taxon>
        <taxon>Malpighiales</taxon>
        <taxon>Rhizophoraceae</taxon>
        <taxon>Rhizophora</taxon>
    </lineage>
</organism>